<proteinExistence type="predicted"/>
<dbReference type="EMBL" id="BJCC01000002">
    <property type="protein sequence ID" value="GCF92377.1"/>
    <property type="molecule type" value="Genomic_DNA"/>
</dbReference>
<dbReference type="Gene3D" id="1.10.1660.10">
    <property type="match status" value="1"/>
</dbReference>
<dbReference type="OrthoDB" id="9806513at2"/>
<dbReference type="PROSITE" id="PS50937">
    <property type="entry name" value="HTH_MERR_2"/>
    <property type="match status" value="1"/>
</dbReference>
<name>A0A4P5P3R3_9ENTE</name>
<dbReference type="RefSeq" id="WP_146620895.1">
    <property type="nucleotide sequence ID" value="NZ_BJCC01000002.1"/>
</dbReference>
<dbReference type="GO" id="GO:0003700">
    <property type="term" value="F:DNA-binding transcription factor activity"/>
    <property type="evidence" value="ECO:0007669"/>
    <property type="project" value="InterPro"/>
</dbReference>
<dbReference type="CDD" id="cd01105">
    <property type="entry name" value="HTH_GlnR-like"/>
    <property type="match status" value="1"/>
</dbReference>
<dbReference type="SUPFAM" id="SSF46955">
    <property type="entry name" value="Putative DNA-binding domain"/>
    <property type="match status" value="1"/>
</dbReference>
<dbReference type="Pfam" id="PF13411">
    <property type="entry name" value="MerR_1"/>
    <property type="match status" value="1"/>
</dbReference>
<evidence type="ECO:0000313" key="3">
    <source>
        <dbReference type="EMBL" id="GCF92377.1"/>
    </source>
</evidence>
<dbReference type="PANTHER" id="PTHR30204">
    <property type="entry name" value="REDOX-CYCLING DRUG-SENSING TRANSCRIPTIONAL ACTIVATOR SOXR"/>
    <property type="match status" value="1"/>
</dbReference>
<dbReference type="PANTHER" id="PTHR30204:SF15">
    <property type="entry name" value="BLL5018 PROTEIN"/>
    <property type="match status" value="1"/>
</dbReference>
<dbReference type="InterPro" id="IPR047057">
    <property type="entry name" value="MerR_fam"/>
</dbReference>
<dbReference type="GO" id="GO:0003677">
    <property type="term" value="F:DNA binding"/>
    <property type="evidence" value="ECO:0007669"/>
    <property type="project" value="UniProtKB-KW"/>
</dbReference>
<evidence type="ECO:0000259" key="2">
    <source>
        <dbReference type="PROSITE" id="PS50937"/>
    </source>
</evidence>
<dbReference type="AlphaFoldDB" id="A0A4P5P3R3"/>
<comment type="caution">
    <text evidence="3">The sequence shown here is derived from an EMBL/GenBank/DDBJ whole genome shotgun (WGS) entry which is preliminary data.</text>
</comment>
<feature type="domain" description="HTH merR-type" evidence="2">
    <location>
        <begin position="16"/>
        <end position="39"/>
    </location>
</feature>
<dbReference type="Proteomes" id="UP000290567">
    <property type="component" value="Unassembled WGS sequence"/>
</dbReference>
<accession>A0A4P5P3R3</accession>
<protein>
    <submittedName>
        <fullName evidence="3">Transcriptional regulator</fullName>
    </submittedName>
</protein>
<sequence length="162" mass="18740">MKNSSVKQLLESDELVIGISELSKMTGVSPRQLRYWEERSYIESIATETKGSRQYRLPTVLKVEMIKSLLDEGYTLTAAVERAKEKQRSIHEAKLLLKQTMKEILMIGDRYIVLHLADFSNNEQAYLVKELFTEKVLIKVGDKDIDLNEPVLEMWFDQNTKG</sequence>
<reference evidence="4" key="1">
    <citation type="submission" date="2019-02" db="EMBL/GenBank/DDBJ databases">
        <title>Draft genome sequence of Enterococcus sp. Gos25-1.</title>
        <authorList>
            <person name="Tanaka N."/>
            <person name="Shiwa Y."/>
            <person name="Fujita N."/>
        </authorList>
    </citation>
    <scope>NUCLEOTIDE SEQUENCE [LARGE SCALE GENOMIC DNA]</scope>
    <source>
        <strain evidence="4">Gos25-1</strain>
    </source>
</reference>
<keyword evidence="1" id="KW-0238">DNA-binding</keyword>
<evidence type="ECO:0000313" key="4">
    <source>
        <dbReference type="Proteomes" id="UP000290567"/>
    </source>
</evidence>
<dbReference type="InterPro" id="IPR000551">
    <property type="entry name" value="MerR-type_HTH_dom"/>
</dbReference>
<keyword evidence="4" id="KW-1185">Reference proteome</keyword>
<dbReference type="SMART" id="SM00422">
    <property type="entry name" value="HTH_MERR"/>
    <property type="match status" value="1"/>
</dbReference>
<evidence type="ECO:0000256" key="1">
    <source>
        <dbReference type="ARBA" id="ARBA00023125"/>
    </source>
</evidence>
<organism evidence="3 4">
    <name type="scientific">Enterococcus florum</name>
    <dbReference type="NCBI Taxonomy" id="2480627"/>
    <lineage>
        <taxon>Bacteria</taxon>
        <taxon>Bacillati</taxon>
        <taxon>Bacillota</taxon>
        <taxon>Bacilli</taxon>
        <taxon>Lactobacillales</taxon>
        <taxon>Enterococcaceae</taxon>
        <taxon>Enterococcus</taxon>
    </lineage>
</organism>
<gene>
    <name evidence="3" type="ORF">NRIC_02680</name>
</gene>
<dbReference type="InterPro" id="IPR009061">
    <property type="entry name" value="DNA-bd_dom_put_sf"/>
</dbReference>